<reference evidence="2" key="1">
    <citation type="journal article" date="2014" name="Int. J. Syst. Evol. Microbiol.">
        <title>Complete genome sequence of Corynebacterium casei LMG S-19264T (=DSM 44701T), isolated from a smear-ripened cheese.</title>
        <authorList>
            <consortium name="US DOE Joint Genome Institute (JGI-PGF)"/>
            <person name="Walter F."/>
            <person name="Albersmeier A."/>
            <person name="Kalinowski J."/>
            <person name="Ruckert C."/>
        </authorList>
    </citation>
    <scope>NUCLEOTIDE SEQUENCE</scope>
    <source>
        <strain evidence="2">NBRC 101628</strain>
    </source>
</reference>
<feature type="signal peptide" evidence="1">
    <location>
        <begin position="1"/>
        <end position="20"/>
    </location>
</feature>
<dbReference type="AlphaFoldDB" id="A0AA37RYB9"/>
<accession>A0AA37RYB9</accession>
<evidence type="ECO:0008006" key="4">
    <source>
        <dbReference type="Google" id="ProtNLM"/>
    </source>
</evidence>
<gene>
    <name evidence="2" type="ORF">GCM10007895_27550</name>
</gene>
<organism evidence="2 3">
    <name type="scientific">Paraferrimonas sedimenticola</name>
    <dbReference type="NCBI Taxonomy" id="375674"/>
    <lineage>
        <taxon>Bacteria</taxon>
        <taxon>Pseudomonadati</taxon>
        <taxon>Pseudomonadota</taxon>
        <taxon>Gammaproteobacteria</taxon>
        <taxon>Alteromonadales</taxon>
        <taxon>Ferrimonadaceae</taxon>
        <taxon>Paraferrimonas</taxon>
    </lineage>
</organism>
<dbReference type="Proteomes" id="UP001161422">
    <property type="component" value="Unassembled WGS sequence"/>
</dbReference>
<comment type="caution">
    <text evidence="2">The sequence shown here is derived from an EMBL/GenBank/DDBJ whole genome shotgun (WGS) entry which is preliminary data.</text>
</comment>
<evidence type="ECO:0000313" key="3">
    <source>
        <dbReference type="Proteomes" id="UP001161422"/>
    </source>
</evidence>
<dbReference type="EMBL" id="BSNC01000006">
    <property type="protein sequence ID" value="GLP97448.1"/>
    <property type="molecule type" value="Genomic_DNA"/>
</dbReference>
<evidence type="ECO:0000313" key="2">
    <source>
        <dbReference type="EMBL" id="GLP97448.1"/>
    </source>
</evidence>
<reference evidence="2" key="2">
    <citation type="submission" date="2023-01" db="EMBL/GenBank/DDBJ databases">
        <title>Draft genome sequence of Paraferrimonas sedimenticola strain NBRC 101628.</title>
        <authorList>
            <person name="Sun Q."/>
            <person name="Mori K."/>
        </authorList>
    </citation>
    <scope>NUCLEOTIDE SEQUENCE</scope>
    <source>
        <strain evidence="2">NBRC 101628</strain>
    </source>
</reference>
<name>A0AA37RYB9_9GAMM</name>
<dbReference type="RefSeq" id="WP_095504710.1">
    <property type="nucleotide sequence ID" value="NZ_BSNC01000006.1"/>
</dbReference>
<protein>
    <recommendedName>
        <fullName evidence="4">YXWGXW repeat-containing protein</fullName>
    </recommendedName>
</protein>
<keyword evidence="1" id="KW-0732">Signal</keyword>
<keyword evidence="3" id="KW-1185">Reference proteome</keyword>
<sequence length="171" mass="20150">MKYALFAGLSACLLSAVVWATPPPKNALSYKPHSKASVPTYPSYKPKHKYRYPKGYYPRGWRNWNRWQYGVGWGYYDGFWGGYDSYWGDRWGYGWRSPYRYRRSQPAKPNVIEAPVVTTQSFKVAPPGLTRLPDEARVIQDDKGVRYLHQGTLYYFDWDTQRYLPIKNRAQ</sequence>
<proteinExistence type="predicted"/>
<evidence type="ECO:0000256" key="1">
    <source>
        <dbReference type="SAM" id="SignalP"/>
    </source>
</evidence>
<feature type="chain" id="PRO_5041293797" description="YXWGXW repeat-containing protein" evidence="1">
    <location>
        <begin position="21"/>
        <end position="171"/>
    </location>
</feature>